<dbReference type="EMBL" id="DF143492">
    <property type="protein sequence ID" value="GAA53427.1"/>
    <property type="molecule type" value="Genomic_DNA"/>
</dbReference>
<proteinExistence type="predicted"/>
<feature type="region of interest" description="Disordered" evidence="5">
    <location>
        <begin position="595"/>
        <end position="641"/>
    </location>
</feature>
<keyword evidence="4 6" id="KW-0472">Membrane</keyword>
<dbReference type="Proteomes" id="UP000008909">
    <property type="component" value="Unassembled WGS sequence"/>
</dbReference>
<comment type="subcellular location">
    <subcellularLocation>
        <location evidence="1">Membrane</location>
        <topology evidence="1">Multi-pass membrane protein</topology>
    </subcellularLocation>
</comment>
<keyword evidence="8" id="KW-1185">Reference proteome</keyword>
<dbReference type="GO" id="GO:0005886">
    <property type="term" value="C:plasma membrane"/>
    <property type="evidence" value="ECO:0007669"/>
    <property type="project" value="TreeGrafter"/>
</dbReference>
<reference key="2">
    <citation type="submission" date="2011-10" db="EMBL/GenBank/DDBJ databases">
        <title>The genome and transcriptome sequence of Clonorchis sinensis provide insights into the carcinogenic liver fluke.</title>
        <authorList>
            <person name="Wang X."/>
            <person name="Huang Y."/>
            <person name="Chen W."/>
            <person name="Liu H."/>
            <person name="Guo L."/>
            <person name="Chen Y."/>
            <person name="Luo F."/>
            <person name="Zhou W."/>
            <person name="Sun J."/>
            <person name="Mao Q."/>
            <person name="Liang P."/>
            <person name="Zhou C."/>
            <person name="Tian Y."/>
            <person name="Men J."/>
            <person name="Lv X."/>
            <person name="Huang L."/>
            <person name="Zhou J."/>
            <person name="Hu Y."/>
            <person name="Li R."/>
            <person name="Zhang F."/>
            <person name="Lei H."/>
            <person name="Li X."/>
            <person name="Hu X."/>
            <person name="Liang C."/>
            <person name="Xu J."/>
            <person name="Wu Z."/>
            <person name="Yu X."/>
        </authorList>
    </citation>
    <scope>NUCLEOTIDE SEQUENCE</scope>
    <source>
        <strain>Henan</strain>
    </source>
</reference>
<organism evidence="7 8">
    <name type="scientific">Clonorchis sinensis</name>
    <name type="common">Chinese liver fluke</name>
    <dbReference type="NCBI Taxonomy" id="79923"/>
    <lineage>
        <taxon>Eukaryota</taxon>
        <taxon>Metazoa</taxon>
        <taxon>Spiralia</taxon>
        <taxon>Lophotrochozoa</taxon>
        <taxon>Platyhelminthes</taxon>
        <taxon>Trematoda</taxon>
        <taxon>Digenea</taxon>
        <taxon>Opisthorchiida</taxon>
        <taxon>Opisthorchiata</taxon>
        <taxon>Opisthorchiidae</taxon>
        <taxon>Clonorchis</taxon>
    </lineage>
</organism>
<evidence type="ECO:0000256" key="4">
    <source>
        <dbReference type="ARBA" id="ARBA00023136"/>
    </source>
</evidence>
<evidence type="ECO:0000256" key="5">
    <source>
        <dbReference type="SAM" id="MobiDB-lite"/>
    </source>
</evidence>
<feature type="compositionally biased region" description="Low complexity" evidence="5">
    <location>
        <begin position="626"/>
        <end position="635"/>
    </location>
</feature>
<feature type="compositionally biased region" description="Polar residues" evidence="5">
    <location>
        <begin position="656"/>
        <end position="667"/>
    </location>
</feature>
<accession>G7YKE5</accession>
<dbReference type="PANTHER" id="PTHR10671:SF108">
    <property type="entry name" value="CLAUDIN FAMILY PROTEIN-RELATED"/>
    <property type="match status" value="1"/>
</dbReference>
<keyword evidence="3 6" id="KW-1133">Transmembrane helix</keyword>
<dbReference type="AlphaFoldDB" id="G7YKE5"/>
<evidence type="ECO:0000256" key="3">
    <source>
        <dbReference type="ARBA" id="ARBA00022989"/>
    </source>
</evidence>
<evidence type="ECO:0000313" key="8">
    <source>
        <dbReference type="Proteomes" id="UP000008909"/>
    </source>
</evidence>
<dbReference type="Gene3D" id="1.20.140.150">
    <property type="match status" value="1"/>
</dbReference>
<dbReference type="Pfam" id="PF00822">
    <property type="entry name" value="PMP22_Claudin"/>
    <property type="match status" value="1"/>
</dbReference>
<feature type="transmembrane region" description="Helical" evidence="6">
    <location>
        <begin position="919"/>
        <end position="939"/>
    </location>
</feature>
<protein>
    <submittedName>
        <fullName evidence="7">Uncharacterized protein</fullName>
    </submittedName>
</protein>
<evidence type="ECO:0000256" key="6">
    <source>
        <dbReference type="SAM" id="Phobius"/>
    </source>
</evidence>
<gene>
    <name evidence="7" type="ORF">CLF_110198</name>
</gene>
<evidence type="ECO:0000256" key="1">
    <source>
        <dbReference type="ARBA" id="ARBA00004141"/>
    </source>
</evidence>
<dbReference type="PANTHER" id="PTHR10671">
    <property type="entry name" value="EPITHELIAL MEMBRANE PROTEIN-RELATED"/>
    <property type="match status" value="1"/>
</dbReference>
<reference evidence="7" key="1">
    <citation type="journal article" date="2011" name="Genome Biol.">
        <title>The draft genome of the carcinogenic human liver fluke Clonorchis sinensis.</title>
        <authorList>
            <person name="Wang X."/>
            <person name="Chen W."/>
            <person name="Huang Y."/>
            <person name="Sun J."/>
            <person name="Men J."/>
            <person name="Liu H."/>
            <person name="Luo F."/>
            <person name="Guo L."/>
            <person name="Lv X."/>
            <person name="Deng C."/>
            <person name="Zhou C."/>
            <person name="Fan Y."/>
            <person name="Li X."/>
            <person name="Huang L."/>
            <person name="Hu Y."/>
            <person name="Liang C."/>
            <person name="Hu X."/>
            <person name="Xu J."/>
            <person name="Yu X."/>
        </authorList>
    </citation>
    <scope>NUCLEOTIDE SEQUENCE [LARGE SCALE GENOMIC DNA]</scope>
    <source>
        <strain evidence="7">Henan</strain>
    </source>
</reference>
<feature type="compositionally biased region" description="Polar residues" evidence="5">
    <location>
        <begin position="598"/>
        <end position="620"/>
    </location>
</feature>
<feature type="region of interest" description="Disordered" evidence="5">
    <location>
        <begin position="653"/>
        <end position="722"/>
    </location>
</feature>
<feature type="compositionally biased region" description="Polar residues" evidence="5">
    <location>
        <begin position="681"/>
        <end position="692"/>
    </location>
</feature>
<feature type="region of interest" description="Disordered" evidence="5">
    <location>
        <begin position="522"/>
        <end position="549"/>
    </location>
</feature>
<feature type="compositionally biased region" description="Basic residues" evidence="5">
    <location>
        <begin position="701"/>
        <end position="713"/>
    </location>
</feature>
<name>G7YKE5_CLOSI</name>
<keyword evidence="2 6" id="KW-0812">Transmembrane</keyword>
<feature type="compositionally biased region" description="Basic and acidic residues" evidence="5">
    <location>
        <begin position="522"/>
        <end position="532"/>
    </location>
</feature>
<feature type="compositionally biased region" description="Basic and acidic residues" evidence="5">
    <location>
        <begin position="668"/>
        <end position="678"/>
    </location>
</feature>
<feature type="transmembrane region" description="Helical" evidence="6">
    <location>
        <begin position="878"/>
        <end position="899"/>
    </location>
</feature>
<feature type="transmembrane region" description="Helical" evidence="6">
    <location>
        <begin position="951"/>
        <end position="973"/>
    </location>
</feature>
<evidence type="ECO:0000313" key="7">
    <source>
        <dbReference type="EMBL" id="GAA53427.1"/>
    </source>
</evidence>
<dbReference type="InterPro" id="IPR050579">
    <property type="entry name" value="PMP-22/EMP/MP20-like"/>
</dbReference>
<dbReference type="InterPro" id="IPR004031">
    <property type="entry name" value="PMP22/EMP/MP20/Claudin"/>
</dbReference>
<evidence type="ECO:0000256" key="2">
    <source>
        <dbReference type="ARBA" id="ARBA00022692"/>
    </source>
</evidence>
<sequence>MMSESAENQSFHRMSSQKRRKLWSLAARAAVKCPDDAEKAMIDSPSISVPSKDSLVKTQDSGVSVDLQADPMQVTGAFTSLYVSTNPVSFDKVFHSLDKHTVGQDHPSFRFPSRYSSGAVLNVRDIRCALPKISDPFPRPGDVARFGPRPHRRILNPIRRIAGNRVFDSADSSGIGSSLDWASMDVGQPNPGRHLSATLIPPIFPVNIPISTRSFDESLSQRKDVRPFPKVPDIPVTNFMGTLHPSYHRLGLSMDSSPDFRPEDINPRVQLEAADGRVDPLSGYWYTKNRQSRPFSPVLRRTAPQELVGHGHRMFRSLDQSQVPTEYAPCLTTPRKPYPLFSGPRVDIPLGGRSSMLCNANVAPIQHHAPTYHAKPWWSRVPTASCDTAAPKLCTRYSTGYLFDPINRRSFFNRRSRTLDEASVHHTNTVSDCRLHSKKHVMYPVPPPTDEYDLIRSESPFSHWPEKNRSGSSAFLRAQLSTDRLTFRGLDDRQGLSEFTASGAAPMKLELSGDIHARDSVWRTERKQRDPSSWRYVPSGPQSEAKQIDIKPPKSRVFSASYQPGSKRHFEAIASHTTEGSPPTYRATIQQRVGGYGSTTPRITEESPASNADSSGQQWCFKQKPPAESSSPPSSMVRGSCIRSSSIDRPLIIPDYTSTHVTPSQRFVTRDRTTEPRKPSTRSTFEHTLTSEQESREKLLRSPKRRSGARRGLHSPEDEDRTLSFKAEDEELTRVDLLADDALEKETPTFIEVAPVETYYPSTSSRKGERRSSHGLPSRMTVVNYSQPSIRLTDAEMNEFAEYWDHCVFTKARVVAVCLAGVASVCLICAVGASTWIYQGSGSNITYSGFWKRCNQQNGTCEYTIPFFTQRTGWQDGVLCMLLLAMMLGFLGISLAVAGHLVGTLARRLYYFHSGGESHVVAAFVTALSIMVYHVTMAVHHQHISGPVTFGAAYGVTWFACILHLLSALLLFIDELLHRLAIISAKVKCVRLCLNCLIRFYARIQHLQRERRKRRLAESSGHAGVTR</sequence>